<dbReference type="GO" id="GO:0006429">
    <property type="term" value="P:leucyl-tRNA aminoacylation"/>
    <property type="evidence" value="ECO:0007669"/>
    <property type="project" value="InterPro"/>
</dbReference>
<dbReference type="GO" id="GO:0004823">
    <property type="term" value="F:leucine-tRNA ligase activity"/>
    <property type="evidence" value="ECO:0007669"/>
    <property type="project" value="InterPro"/>
</dbReference>
<evidence type="ECO:0000256" key="1">
    <source>
        <dbReference type="ARBA" id="ARBA00005594"/>
    </source>
</evidence>
<dbReference type="STRING" id="400682.A0A1X7VTB5"/>
<proteinExistence type="inferred from homology"/>
<evidence type="ECO:0000313" key="2">
    <source>
        <dbReference type="EnsemblMetazoa" id="Aqu2.1.43090_001"/>
    </source>
</evidence>
<dbReference type="OrthoDB" id="10249672at2759"/>
<dbReference type="SUPFAM" id="SSF52374">
    <property type="entry name" value="Nucleotidylyl transferase"/>
    <property type="match status" value="1"/>
</dbReference>
<dbReference type="AlphaFoldDB" id="A0A1X7VTB5"/>
<organism evidence="2">
    <name type="scientific">Amphimedon queenslandica</name>
    <name type="common">Sponge</name>
    <dbReference type="NCBI Taxonomy" id="400682"/>
    <lineage>
        <taxon>Eukaryota</taxon>
        <taxon>Metazoa</taxon>
        <taxon>Porifera</taxon>
        <taxon>Demospongiae</taxon>
        <taxon>Heteroscleromorpha</taxon>
        <taxon>Haplosclerida</taxon>
        <taxon>Niphatidae</taxon>
        <taxon>Amphimedon</taxon>
    </lineage>
</organism>
<protein>
    <recommendedName>
        <fullName evidence="3">Leucyl-tRNA synthetase</fullName>
    </recommendedName>
</protein>
<accession>A0A1X7VTB5</accession>
<dbReference type="PANTHER" id="PTHR45794">
    <property type="entry name" value="LEUCYL-TRNA SYNTHETASE"/>
    <property type="match status" value="1"/>
</dbReference>
<dbReference type="GO" id="GO:0005524">
    <property type="term" value="F:ATP binding"/>
    <property type="evidence" value="ECO:0007669"/>
    <property type="project" value="InterPro"/>
</dbReference>
<reference evidence="2" key="1">
    <citation type="submission" date="2017-05" db="UniProtKB">
        <authorList>
            <consortium name="EnsemblMetazoa"/>
        </authorList>
    </citation>
    <scope>IDENTIFICATION</scope>
</reference>
<dbReference type="PANTHER" id="PTHR45794:SF1">
    <property type="entry name" value="LEUCINE--TRNA LIGASE, CYTOPLASMIC"/>
    <property type="match status" value="1"/>
</dbReference>
<comment type="similarity">
    <text evidence="1">Belongs to the class-I aminoacyl-tRNA synthetase family.</text>
</comment>
<dbReference type="Gene3D" id="3.40.50.620">
    <property type="entry name" value="HUPs"/>
    <property type="match status" value="1"/>
</dbReference>
<dbReference type="InterPro" id="IPR014729">
    <property type="entry name" value="Rossmann-like_a/b/a_fold"/>
</dbReference>
<dbReference type="InterPro" id="IPR004493">
    <property type="entry name" value="Leu-tRNA-synth_Ia_arc/euk"/>
</dbReference>
<dbReference type="InParanoid" id="A0A1X7VTB5"/>
<name>A0A1X7VTB5_AMPQE</name>
<sequence length="104" mass="12337">MWIIEVVLFADASHWLEYFPPLAKEDLEALGLRIDWRRSFITTDVNPYYDSFVRWQFLTLKDRGKVKFGKRHLGLRKMSWNSPLINLSIEMFGSPPKAARCQYL</sequence>
<evidence type="ECO:0008006" key="3">
    <source>
        <dbReference type="Google" id="ProtNLM"/>
    </source>
</evidence>
<dbReference type="EnsemblMetazoa" id="Aqu2.1.43090_001">
    <property type="protein sequence ID" value="Aqu2.1.43090_001"/>
    <property type="gene ID" value="Aqu2.1.43090"/>
</dbReference>